<proteinExistence type="predicted"/>
<gene>
    <name evidence="1" type="ORF">EBO15_11155</name>
</gene>
<dbReference type="AlphaFoldDB" id="A0A3M2M6A4"/>
<organism evidence="1 2">
    <name type="scientific">Actinomadura harenae</name>
    <dbReference type="NCBI Taxonomy" id="2483351"/>
    <lineage>
        <taxon>Bacteria</taxon>
        <taxon>Bacillati</taxon>
        <taxon>Actinomycetota</taxon>
        <taxon>Actinomycetes</taxon>
        <taxon>Streptosporangiales</taxon>
        <taxon>Thermomonosporaceae</taxon>
        <taxon>Actinomadura</taxon>
    </lineage>
</organism>
<dbReference type="GO" id="GO:0003677">
    <property type="term" value="F:DNA binding"/>
    <property type="evidence" value="ECO:0007669"/>
    <property type="project" value="InterPro"/>
</dbReference>
<dbReference type="RefSeq" id="WP_122194259.1">
    <property type="nucleotide sequence ID" value="NZ_JBHSKC010000001.1"/>
</dbReference>
<protein>
    <submittedName>
        <fullName evidence="1">XRE family transcriptional regulator</fullName>
    </submittedName>
</protein>
<dbReference type="InterPro" id="IPR010982">
    <property type="entry name" value="Lambda_DNA-bd_dom_sf"/>
</dbReference>
<evidence type="ECO:0000313" key="1">
    <source>
        <dbReference type="EMBL" id="RMI45116.1"/>
    </source>
</evidence>
<reference evidence="1 2" key="1">
    <citation type="submission" date="2018-10" db="EMBL/GenBank/DDBJ databases">
        <title>Isolation from soil.</title>
        <authorList>
            <person name="Hu J."/>
        </authorList>
    </citation>
    <scope>NUCLEOTIDE SEQUENCE [LARGE SCALE GENOMIC DNA]</scope>
    <source>
        <strain evidence="1 2">NEAU-Ht49</strain>
    </source>
</reference>
<keyword evidence="2" id="KW-1185">Reference proteome</keyword>
<sequence>METGAYGPVELPSSAWQRSDVRDALTTRDIPALLRLTQRYTGVSQARLAAALGMGQGRVNEIINGKRAVSQLDVFERIAHGLVMPDHARALLGLAPHRLTVGALAGPVEIAHVYASQADVEHELRRQAKTAKRVDILAVRVLGLVALNDSLLRGPLMTRQESVAVRVLLLDPAAPAALVRAAEIAESAESFSAGIRLSLTRLAELAELPHTDIEIRLYEELPIWRMLAFDDMLFLSAFGVDHEGHRSGVYKLTAATDGVLHAGFRRHYEDLWRRSRRWEGASRDRG</sequence>
<dbReference type="Proteomes" id="UP000282674">
    <property type="component" value="Unassembled WGS sequence"/>
</dbReference>
<dbReference type="Pfam" id="PF13560">
    <property type="entry name" value="HTH_31"/>
    <property type="match status" value="1"/>
</dbReference>
<dbReference type="CDD" id="cd00093">
    <property type="entry name" value="HTH_XRE"/>
    <property type="match status" value="1"/>
</dbReference>
<name>A0A3M2M6A4_9ACTN</name>
<dbReference type="Gene3D" id="1.10.260.40">
    <property type="entry name" value="lambda repressor-like DNA-binding domains"/>
    <property type="match status" value="1"/>
</dbReference>
<evidence type="ECO:0000313" key="2">
    <source>
        <dbReference type="Proteomes" id="UP000282674"/>
    </source>
</evidence>
<dbReference type="OrthoDB" id="4522476at2"/>
<dbReference type="SUPFAM" id="SSF47413">
    <property type="entry name" value="lambda repressor-like DNA-binding domains"/>
    <property type="match status" value="1"/>
</dbReference>
<dbReference type="InterPro" id="IPR001387">
    <property type="entry name" value="Cro/C1-type_HTH"/>
</dbReference>
<accession>A0A3M2M6A4</accession>
<dbReference type="EMBL" id="RFFG01000015">
    <property type="protein sequence ID" value="RMI45116.1"/>
    <property type="molecule type" value="Genomic_DNA"/>
</dbReference>
<comment type="caution">
    <text evidence="1">The sequence shown here is derived from an EMBL/GenBank/DDBJ whole genome shotgun (WGS) entry which is preliminary data.</text>
</comment>